<dbReference type="EMBL" id="CP019706">
    <property type="protein sequence ID" value="ARJ43111.1"/>
    <property type="molecule type" value="Genomic_DNA"/>
</dbReference>
<proteinExistence type="predicted"/>
<dbReference type="STRING" id="1891675.B1H58_14440"/>
<evidence type="ECO:0000313" key="2">
    <source>
        <dbReference type="Proteomes" id="UP000192900"/>
    </source>
</evidence>
<dbReference type="RefSeq" id="WP_085071165.1">
    <property type="nucleotide sequence ID" value="NZ_CP019706.1"/>
</dbReference>
<accession>A0A1W6B7Q6</accession>
<evidence type="ECO:0000313" key="1">
    <source>
        <dbReference type="EMBL" id="ARJ43111.1"/>
    </source>
</evidence>
<organism evidence="1 2">
    <name type="scientific">Pantoea alhagi</name>
    <dbReference type="NCBI Taxonomy" id="1891675"/>
    <lineage>
        <taxon>Bacteria</taxon>
        <taxon>Pseudomonadati</taxon>
        <taxon>Pseudomonadota</taxon>
        <taxon>Gammaproteobacteria</taxon>
        <taxon>Enterobacterales</taxon>
        <taxon>Erwiniaceae</taxon>
        <taxon>Pantoea</taxon>
    </lineage>
</organism>
<gene>
    <name evidence="1" type="ORF">B1H58_14440</name>
</gene>
<dbReference type="KEGG" id="palh:B1H58_14440"/>
<reference evidence="1 2" key="1">
    <citation type="submission" date="2017-02" db="EMBL/GenBank/DDBJ databases">
        <title>Complete genome sequence of the drought resistance-promoting endophyte Pantoea alhagi LTYR-11Z.</title>
        <authorList>
            <person name="Zhang L."/>
        </authorList>
    </citation>
    <scope>NUCLEOTIDE SEQUENCE [LARGE SCALE GENOMIC DNA]</scope>
    <source>
        <strain evidence="1 2">LTYR-11Z</strain>
    </source>
</reference>
<dbReference type="AlphaFoldDB" id="A0A1W6B7Q6"/>
<name>A0A1W6B7Q6_9GAMM</name>
<protein>
    <submittedName>
        <fullName evidence="1">Uncharacterized protein</fullName>
    </submittedName>
</protein>
<keyword evidence="2" id="KW-1185">Reference proteome</keyword>
<sequence length="80" mass="8679">MSSACYNARHNGRGQLTVYEARLQPVRNVHFNLMDEMLVSVIHGQGQRLNIATVAGPVGQPMSTGQFATCETFASADRLG</sequence>
<dbReference type="Proteomes" id="UP000192900">
    <property type="component" value="Chromosome"/>
</dbReference>